<dbReference type="AlphaFoldDB" id="K0KP35"/>
<dbReference type="Proteomes" id="UP000009328">
    <property type="component" value="Unassembled WGS sequence"/>
</dbReference>
<dbReference type="InParanoid" id="K0KP35"/>
<evidence type="ECO:0000313" key="2">
    <source>
        <dbReference type="EMBL" id="CCH42873.1"/>
    </source>
</evidence>
<gene>
    <name evidence="2" type="ORF">BN7_2418</name>
</gene>
<organism evidence="2 3">
    <name type="scientific">Wickerhamomyces ciferrii (strain ATCC 14091 / BCRC 22168 / CBS 111 / JCM 3599 / NBRC 0793 / NRRL Y-1031 F-60-10)</name>
    <name type="common">Yeast</name>
    <name type="synonym">Pichia ciferrii</name>
    <dbReference type="NCBI Taxonomy" id="1206466"/>
    <lineage>
        <taxon>Eukaryota</taxon>
        <taxon>Fungi</taxon>
        <taxon>Dikarya</taxon>
        <taxon>Ascomycota</taxon>
        <taxon>Saccharomycotina</taxon>
        <taxon>Saccharomycetes</taxon>
        <taxon>Phaffomycetales</taxon>
        <taxon>Wickerhamomycetaceae</taxon>
        <taxon>Wickerhamomyces</taxon>
    </lineage>
</organism>
<comment type="caution">
    <text evidence="2">The sequence shown here is derived from an EMBL/GenBank/DDBJ whole genome shotgun (WGS) entry which is preliminary data.</text>
</comment>
<sequence>MDGDARQPQGQEDQPPVYSSNQVSQSQSNHYSSESAQNSNKNSPKNQLPRYEAATVDIRTTDIELQDIQPVMEAHYAPILITHQIQ</sequence>
<feature type="compositionally biased region" description="Low complexity" evidence="1">
    <location>
        <begin position="14"/>
        <end position="35"/>
    </location>
</feature>
<name>K0KP35_WICCF</name>
<protein>
    <submittedName>
        <fullName evidence="2">Uncharacterized protein</fullName>
    </submittedName>
</protein>
<keyword evidence="3" id="KW-1185">Reference proteome</keyword>
<dbReference type="EMBL" id="CAIF01000054">
    <property type="protein sequence ID" value="CCH42873.1"/>
    <property type="molecule type" value="Genomic_DNA"/>
</dbReference>
<accession>K0KP35</accession>
<feature type="compositionally biased region" description="Polar residues" evidence="1">
    <location>
        <begin position="36"/>
        <end position="46"/>
    </location>
</feature>
<feature type="region of interest" description="Disordered" evidence="1">
    <location>
        <begin position="1"/>
        <end position="53"/>
    </location>
</feature>
<proteinExistence type="predicted"/>
<reference evidence="2 3" key="1">
    <citation type="journal article" date="2012" name="Eukaryot. Cell">
        <title>Draft genome sequence of Wickerhamomyces ciferrii NRRL Y-1031 F-60-10.</title>
        <authorList>
            <person name="Schneider J."/>
            <person name="Andrea H."/>
            <person name="Blom J."/>
            <person name="Jaenicke S."/>
            <person name="Ruckert C."/>
            <person name="Schorsch C."/>
            <person name="Szczepanowski R."/>
            <person name="Farwick M."/>
            <person name="Goesmann A."/>
            <person name="Puhler A."/>
            <person name="Schaffer S."/>
            <person name="Tauch A."/>
            <person name="Kohler T."/>
            <person name="Brinkrolf K."/>
        </authorList>
    </citation>
    <scope>NUCLEOTIDE SEQUENCE [LARGE SCALE GENOMIC DNA]</scope>
    <source>
        <strain evidence="3">ATCC 14091 / BCRC 22168 / CBS 111 / JCM 3599 / NBRC 0793 / NRRL Y-1031 F-60-10</strain>
    </source>
</reference>
<evidence type="ECO:0000313" key="3">
    <source>
        <dbReference type="Proteomes" id="UP000009328"/>
    </source>
</evidence>
<dbReference type="HOGENOM" id="CLU_2499616_0_0_1"/>
<evidence type="ECO:0000256" key="1">
    <source>
        <dbReference type="SAM" id="MobiDB-lite"/>
    </source>
</evidence>